<dbReference type="InterPro" id="IPR032466">
    <property type="entry name" value="Metal_Hydrolase"/>
</dbReference>
<gene>
    <name evidence="3" type="ORF">PLANPX_4800</name>
</gene>
<dbReference type="Gene3D" id="3.20.20.140">
    <property type="entry name" value="Metal-dependent hydrolases"/>
    <property type="match status" value="1"/>
</dbReference>
<dbReference type="PANTHER" id="PTHR21240">
    <property type="entry name" value="2-AMINO-3-CARBOXYLMUCONATE-6-SEMIALDEHYDE DECARBOXYLASE"/>
    <property type="match status" value="1"/>
</dbReference>
<dbReference type="InterPro" id="IPR006680">
    <property type="entry name" value="Amidohydro-rel"/>
</dbReference>
<dbReference type="SUPFAM" id="SSF51556">
    <property type="entry name" value="Metallo-dependent hydrolases"/>
    <property type="match status" value="1"/>
</dbReference>
<dbReference type="KEGG" id="lpav:PLANPX_4800"/>
<proteinExistence type="predicted"/>
<keyword evidence="1" id="KW-0456">Lyase</keyword>
<evidence type="ECO:0000259" key="2">
    <source>
        <dbReference type="Pfam" id="PF04909"/>
    </source>
</evidence>
<dbReference type="Pfam" id="PF04909">
    <property type="entry name" value="Amidohydro_2"/>
    <property type="match status" value="1"/>
</dbReference>
<dbReference type="EMBL" id="AP021861">
    <property type="protein sequence ID" value="BBO35188.1"/>
    <property type="molecule type" value="Genomic_DNA"/>
</dbReference>
<dbReference type="RefSeq" id="WP_152100619.1">
    <property type="nucleotide sequence ID" value="NZ_AP021861.1"/>
</dbReference>
<reference evidence="4" key="1">
    <citation type="submission" date="2019-10" db="EMBL/GenBank/DDBJ databases">
        <title>Lacipirellula parvula gen. nov., sp. nov., representing a lineage of planctomycetes widespread in freshwater anoxic habitats, and description of the family Lacipirellulaceae.</title>
        <authorList>
            <person name="Dedysh S.N."/>
            <person name="Kulichevskaya I.S."/>
            <person name="Beletsky A.V."/>
            <person name="Rakitin A.L."/>
            <person name="Mardanov A.V."/>
            <person name="Ivanova A.A."/>
            <person name="Saltykova V.X."/>
            <person name="Rijpstra W.I.C."/>
            <person name="Sinninghe Damste J.S."/>
            <person name="Ravin N.V."/>
        </authorList>
    </citation>
    <scope>NUCLEOTIDE SEQUENCE [LARGE SCALE GENOMIC DNA]</scope>
    <source>
        <strain evidence="4">PX69</strain>
    </source>
</reference>
<feature type="domain" description="Amidohydrolase-related" evidence="2">
    <location>
        <begin position="3"/>
        <end position="278"/>
    </location>
</feature>
<keyword evidence="4" id="KW-1185">Reference proteome</keyword>
<protein>
    <recommendedName>
        <fullName evidence="2">Amidohydrolase-related domain-containing protein</fullName>
    </recommendedName>
</protein>
<dbReference type="PANTHER" id="PTHR21240:SF19">
    <property type="entry name" value="CATALYTIC_ HYDROLASE"/>
    <property type="match status" value="1"/>
</dbReference>
<organism evidence="3 4">
    <name type="scientific">Lacipirellula parvula</name>
    <dbReference type="NCBI Taxonomy" id="2650471"/>
    <lineage>
        <taxon>Bacteria</taxon>
        <taxon>Pseudomonadati</taxon>
        <taxon>Planctomycetota</taxon>
        <taxon>Planctomycetia</taxon>
        <taxon>Pirellulales</taxon>
        <taxon>Lacipirellulaceae</taxon>
        <taxon>Lacipirellula</taxon>
    </lineage>
</organism>
<dbReference type="AlphaFoldDB" id="A0A5K7XFA3"/>
<evidence type="ECO:0000313" key="3">
    <source>
        <dbReference type="EMBL" id="BBO35188.1"/>
    </source>
</evidence>
<dbReference type="CDD" id="cd01292">
    <property type="entry name" value="metallo-dependent_hydrolases"/>
    <property type="match status" value="1"/>
</dbReference>
<dbReference type="InterPro" id="IPR032465">
    <property type="entry name" value="ACMSD"/>
</dbReference>
<name>A0A5K7XFA3_9BACT</name>
<evidence type="ECO:0000256" key="1">
    <source>
        <dbReference type="ARBA" id="ARBA00023239"/>
    </source>
</evidence>
<dbReference type="GO" id="GO:0016831">
    <property type="term" value="F:carboxy-lyase activity"/>
    <property type="evidence" value="ECO:0007669"/>
    <property type="project" value="InterPro"/>
</dbReference>
<dbReference type="GO" id="GO:0016787">
    <property type="term" value="F:hydrolase activity"/>
    <property type="evidence" value="ECO:0007669"/>
    <property type="project" value="InterPro"/>
</dbReference>
<accession>A0A5K7XFA3</accession>
<dbReference type="Proteomes" id="UP000326837">
    <property type="component" value="Chromosome"/>
</dbReference>
<sequence length="291" mass="33361">MIIDVHAHCWPEGSFNEEFMTDARRMRASAVNLLTPYERYRDNLPTDEEVVTIVFGGKARLSGLWVNDADVASYVAQAPDRMIGFLSVDPTQPGWEEELREGHQRHSLRGIKLLPMYADFYPQDERLDPLWRYAGEHQLPVLLHTGTTFVSKAPIDCTLPRHLDVVARRFPDVKMILAHLGHPYEGETVAVIRKHPSLFADISALTYRPWQLFHSLMLVHEYNVWDKILFGTDYPVTTVTETIAGLRSLAEVRIDRFALPAEQIERLIHRDALALLGLSDFRSQPHDRRSA</sequence>
<evidence type="ECO:0000313" key="4">
    <source>
        <dbReference type="Proteomes" id="UP000326837"/>
    </source>
</evidence>